<protein>
    <submittedName>
        <fullName evidence="1">Uncharacterized protein</fullName>
    </submittedName>
</protein>
<dbReference type="AlphaFoldDB" id="A0A5B7J1E4"/>
<organism evidence="1 2">
    <name type="scientific">Portunus trituberculatus</name>
    <name type="common">Swimming crab</name>
    <name type="synonym">Neptunus trituberculatus</name>
    <dbReference type="NCBI Taxonomy" id="210409"/>
    <lineage>
        <taxon>Eukaryota</taxon>
        <taxon>Metazoa</taxon>
        <taxon>Ecdysozoa</taxon>
        <taxon>Arthropoda</taxon>
        <taxon>Crustacea</taxon>
        <taxon>Multicrustacea</taxon>
        <taxon>Malacostraca</taxon>
        <taxon>Eumalacostraca</taxon>
        <taxon>Eucarida</taxon>
        <taxon>Decapoda</taxon>
        <taxon>Pleocyemata</taxon>
        <taxon>Brachyura</taxon>
        <taxon>Eubrachyura</taxon>
        <taxon>Portunoidea</taxon>
        <taxon>Portunidae</taxon>
        <taxon>Portuninae</taxon>
        <taxon>Portunus</taxon>
    </lineage>
</organism>
<proteinExistence type="predicted"/>
<dbReference type="Proteomes" id="UP000324222">
    <property type="component" value="Unassembled WGS sequence"/>
</dbReference>
<evidence type="ECO:0000313" key="1">
    <source>
        <dbReference type="EMBL" id="MPC91601.1"/>
    </source>
</evidence>
<comment type="caution">
    <text evidence="1">The sequence shown here is derived from an EMBL/GenBank/DDBJ whole genome shotgun (WGS) entry which is preliminary data.</text>
</comment>
<sequence length="160" mass="17768">MLCSCILFHATFSSYSLHHDIYPHHSSLVCRTYSQHCVAISTCLAVPPPTLPVSLPMLQLCSLYYHTVPFSPPSVPVGSLLPSHTAYLSQPSHFSSPNVPAYPYSLFVPSEQSLLKSSNFDVTLPRNITFAANLFRWHKFTSKNIKSASKISDSHYGPNN</sequence>
<accession>A0A5B7J1E4</accession>
<name>A0A5B7J1E4_PORTR</name>
<dbReference type="EMBL" id="VSRR010088330">
    <property type="protein sequence ID" value="MPC91601.1"/>
    <property type="molecule type" value="Genomic_DNA"/>
</dbReference>
<reference evidence="1 2" key="1">
    <citation type="submission" date="2019-05" db="EMBL/GenBank/DDBJ databases">
        <title>Another draft genome of Portunus trituberculatus and its Hox gene families provides insights of decapod evolution.</title>
        <authorList>
            <person name="Jeong J.-H."/>
            <person name="Song I."/>
            <person name="Kim S."/>
            <person name="Choi T."/>
            <person name="Kim D."/>
            <person name="Ryu S."/>
            <person name="Kim W."/>
        </authorList>
    </citation>
    <scope>NUCLEOTIDE SEQUENCE [LARGE SCALE GENOMIC DNA]</scope>
    <source>
        <tissue evidence="1">Muscle</tissue>
    </source>
</reference>
<keyword evidence="2" id="KW-1185">Reference proteome</keyword>
<evidence type="ECO:0000313" key="2">
    <source>
        <dbReference type="Proteomes" id="UP000324222"/>
    </source>
</evidence>
<gene>
    <name evidence="1" type="ORF">E2C01_086647</name>
</gene>